<evidence type="ECO:0000256" key="1">
    <source>
        <dbReference type="SAM" id="SignalP"/>
    </source>
</evidence>
<accession>A0A6A5GXT6</accession>
<comment type="caution">
    <text evidence="2">The sequence shown here is derived from an EMBL/GenBank/DDBJ whole genome shotgun (WGS) entry which is preliminary data.</text>
</comment>
<gene>
    <name evidence="2" type="ORF">GCK72_015810</name>
</gene>
<feature type="chain" id="PRO_5025497032" evidence="1">
    <location>
        <begin position="18"/>
        <end position="115"/>
    </location>
</feature>
<feature type="signal peptide" evidence="1">
    <location>
        <begin position="1"/>
        <end position="17"/>
    </location>
</feature>
<proteinExistence type="predicted"/>
<reference evidence="2 3" key="1">
    <citation type="submission" date="2019-12" db="EMBL/GenBank/DDBJ databases">
        <title>Chromosome-level assembly of the Caenorhabditis remanei genome.</title>
        <authorList>
            <person name="Teterina A.A."/>
            <person name="Willis J.H."/>
            <person name="Phillips P.C."/>
        </authorList>
    </citation>
    <scope>NUCLEOTIDE SEQUENCE [LARGE SCALE GENOMIC DNA]</scope>
    <source>
        <strain evidence="2 3">PX506</strain>
        <tissue evidence="2">Whole organism</tissue>
    </source>
</reference>
<dbReference type="GeneID" id="78776175"/>
<evidence type="ECO:0000313" key="2">
    <source>
        <dbReference type="EMBL" id="KAF1759345.1"/>
    </source>
</evidence>
<keyword evidence="1" id="KW-0732">Signal</keyword>
<dbReference type="AlphaFoldDB" id="A0A6A5GXT6"/>
<dbReference type="Pfam" id="PF05912">
    <property type="entry name" value="DUF870"/>
    <property type="match status" value="1"/>
</dbReference>
<dbReference type="RefSeq" id="XP_053585917.1">
    <property type="nucleotide sequence ID" value="XM_053731145.1"/>
</dbReference>
<dbReference type="KEGG" id="crq:GCK72_015810"/>
<evidence type="ECO:0000313" key="3">
    <source>
        <dbReference type="Proteomes" id="UP000483820"/>
    </source>
</evidence>
<dbReference type="InterPro" id="IPR008588">
    <property type="entry name" value="DUF870_CAE_spp"/>
</dbReference>
<protein>
    <submittedName>
        <fullName evidence="2">Uncharacterized protein</fullName>
    </submittedName>
</protein>
<organism evidence="2 3">
    <name type="scientific">Caenorhabditis remanei</name>
    <name type="common">Caenorhabditis vulgaris</name>
    <dbReference type="NCBI Taxonomy" id="31234"/>
    <lineage>
        <taxon>Eukaryota</taxon>
        <taxon>Metazoa</taxon>
        <taxon>Ecdysozoa</taxon>
        <taxon>Nematoda</taxon>
        <taxon>Chromadorea</taxon>
        <taxon>Rhabditida</taxon>
        <taxon>Rhabditina</taxon>
        <taxon>Rhabditomorpha</taxon>
        <taxon>Rhabditoidea</taxon>
        <taxon>Rhabditidae</taxon>
        <taxon>Peloderinae</taxon>
        <taxon>Caenorhabditis</taxon>
    </lineage>
</organism>
<sequence>MYRTLLLAFSVISVIYGDPINLEILIRCDPSIKFYCGHIIFYEVDVLPGSHDSFKTDRYCTDQVWKELKYSPISLGGDASPVEWTSGLTDTHTHRQIFRHMNSATSYVTIAHRMA</sequence>
<dbReference type="EMBL" id="WUAV01000004">
    <property type="protein sequence ID" value="KAF1759345.1"/>
    <property type="molecule type" value="Genomic_DNA"/>
</dbReference>
<dbReference type="Proteomes" id="UP000483820">
    <property type="component" value="Chromosome IV"/>
</dbReference>
<name>A0A6A5GXT6_CAERE</name>
<dbReference type="CTD" id="78776175"/>